<proteinExistence type="inferred from homology"/>
<dbReference type="PANTHER" id="PTHR30621:SF0">
    <property type="entry name" value="BIFUNCTIONAL GLUTAMINE SYNTHETASE ADENYLYLTRANSFERASE_ADENYLYL-REMOVING ENZYME"/>
    <property type="match status" value="1"/>
</dbReference>
<dbReference type="NCBIfam" id="NF008292">
    <property type="entry name" value="PRK11072.1"/>
    <property type="match status" value="1"/>
</dbReference>
<organism evidence="10 11">
    <name type="scientific">Marinobacterium stanieri</name>
    <dbReference type="NCBI Taxonomy" id="49186"/>
    <lineage>
        <taxon>Bacteria</taxon>
        <taxon>Pseudomonadati</taxon>
        <taxon>Pseudomonadota</taxon>
        <taxon>Gammaproteobacteria</taxon>
        <taxon>Oceanospirillales</taxon>
        <taxon>Oceanospirillaceae</taxon>
        <taxon>Marinobacterium</taxon>
    </lineage>
</organism>
<dbReference type="FunFam" id="3.30.460.10:FF:000009">
    <property type="entry name" value="Bifunctional glutamine synthetase adenylyltransferase/adenylyl-removing enzyme"/>
    <property type="match status" value="2"/>
</dbReference>
<dbReference type="GO" id="GO:0005524">
    <property type="term" value="F:ATP binding"/>
    <property type="evidence" value="ECO:0007669"/>
    <property type="project" value="UniProtKB-UniRule"/>
</dbReference>
<keyword evidence="1 7" id="KW-0808">Transferase</keyword>
<dbReference type="Gene3D" id="1.20.120.1510">
    <property type="match status" value="1"/>
</dbReference>
<evidence type="ECO:0000256" key="5">
    <source>
        <dbReference type="ARBA" id="ARBA00022842"/>
    </source>
</evidence>
<dbReference type="AlphaFoldDB" id="A0A1N6T1R8"/>
<dbReference type="eggNOG" id="COG1391">
    <property type="taxonomic scope" value="Bacteria"/>
</dbReference>
<dbReference type="Pfam" id="PF08335">
    <property type="entry name" value="GlnD_UR_UTase"/>
    <property type="match status" value="2"/>
</dbReference>
<dbReference type="GO" id="GO:0008882">
    <property type="term" value="F:[glutamate-ammonia-ligase] adenylyltransferase activity"/>
    <property type="evidence" value="ECO:0007669"/>
    <property type="project" value="UniProtKB-UniRule"/>
</dbReference>
<dbReference type="RefSeq" id="WP_076462980.1">
    <property type="nucleotide sequence ID" value="NZ_FTMN01000005.1"/>
</dbReference>
<evidence type="ECO:0000256" key="3">
    <source>
        <dbReference type="ARBA" id="ARBA00022741"/>
    </source>
</evidence>
<dbReference type="InterPro" id="IPR023057">
    <property type="entry name" value="GlnE"/>
</dbReference>
<dbReference type="GO" id="GO:0016874">
    <property type="term" value="F:ligase activity"/>
    <property type="evidence" value="ECO:0007669"/>
    <property type="project" value="UniProtKB-KW"/>
</dbReference>
<dbReference type="InterPro" id="IPR043519">
    <property type="entry name" value="NT_sf"/>
</dbReference>
<keyword evidence="10" id="KW-0436">Ligase</keyword>
<feature type="domain" description="Glutamate-ammonia ligase adenylyltransferase repeated" evidence="8">
    <location>
        <begin position="570"/>
        <end position="824"/>
    </location>
</feature>
<evidence type="ECO:0000313" key="11">
    <source>
        <dbReference type="Proteomes" id="UP000186895"/>
    </source>
</evidence>
<dbReference type="Gene3D" id="1.20.120.330">
    <property type="entry name" value="Nucleotidyltransferases domain 2"/>
    <property type="match status" value="2"/>
</dbReference>
<dbReference type="GO" id="GO:0000287">
    <property type="term" value="F:magnesium ion binding"/>
    <property type="evidence" value="ECO:0007669"/>
    <property type="project" value="UniProtKB-UniRule"/>
</dbReference>
<keyword evidence="11" id="KW-1185">Reference proteome</keyword>
<keyword evidence="6 7" id="KW-0511">Multifunctional enzyme</keyword>
<dbReference type="FunFam" id="1.20.120.330:FF:000005">
    <property type="entry name" value="Bifunctional glutamine synthetase adenylyltransferase/adenylyl-removing enzyme"/>
    <property type="match status" value="1"/>
</dbReference>
<dbReference type="GO" id="GO:0047388">
    <property type="term" value="F:[glutamine synthetase]-adenylyl-L-tyrosine phosphorylase activity"/>
    <property type="evidence" value="ECO:0007669"/>
    <property type="project" value="UniProtKB-EC"/>
</dbReference>
<keyword evidence="3 7" id="KW-0547">Nucleotide-binding</keyword>
<keyword evidence="2 7" id="KW-0548">Nucleotidyltransferase</keyword>
<dbReference type="SUPFAM" id="SSF81593">
    <property type="entry name" value="Nucleotidyltransferase substrate binding subunit/domain"/>
    <property type="match status" value="2"/>
</dbReference>
<comment type="catalytic activity">
    <reaction evidence="7">
        <text>[glutamine synthetase]-O(4)-(5'-adenylyl)-L-tyrosine + phosphate = [glutamine synthetase]-L-tyrosine + ADP</text>
        <dbReference type="Rhea" id="RHEA:43716"/>
        <dbReference type="Rhea" id="RHEA-COMP:10660"/>
        <dbReference type="Rhea" id="RHEA-COMP:10661"/>
        <dbReference type="ChEBI" id="CHEBI:43474"/>
        <dbReference type="ChEBI" id="CHEBI:46858"/>
        <dbReference type="ChEBI" id="CHEBI:83624"/>
        <dbReference type="ChEBI" id="CHEBI:456216"/>
        <dbReference type="EC" id="2.7.7.89"/>
    </reaction>
</comment>
<keyword evidence="4 7" id="KW-0067">ATP-binding</keyword>
<evidence type="ECO:0000256" key="7">
    <source>
        <dbReference type="HAMAP-Rule" id="MF_00802"/>
    </source>
</evidence>
<dbReference type="HAMAP" id="MF_00802">
    <property type="entry name" value="GlnE"/>
    <property type="match status" value="1"/>
</dbReference>
<dbReference type="EC" id="2.7.7.42" evidence="7"/>
<evidence type="ECO:0000313" key="10">
    <source>
        <dbReference type="EMBL" id="SIQ47273.1"/>
    </source>
</evidence>
<evidence type="ECO:0000259" key="8">
    <source>
        <dbReference type="Pfam" id="PF03710"/>
    </source>
</evidence>
<dbReference type="Gene3D" id="3.30.460.10">
    <property type="entry name" value="Beta Polymerase, domain 2"/>
    <property type="match status" value="2"/>
</dbReference>
<evidence type="ECO:0000256" key="2">
    <source>
        <dbReference type="ARBA" id="ARBA00022695"/>
    </source>
</evidence>
<dbReference type="InterPro" id="IPR005190">
    <property type="entry name" value="GlnE_rpt_dom"/>
</dbReference>
<dbReference type="GO" id="GO:0000820">
    <property type="term" value="P:regulation of glutamine family amino acid metabolic process"/>
    <property type="evidence" value="ECO:0007669"/>
    <property type="project" value="UniProtKB-UniRule"/>
</dbReference>
<accession>A0A1N6T1R8</accession>
<dbReference type="GO" id="GO:0005829">
    <property type="term" value="C:cytosol"/>
    <property type="evidence" value="ECO:0007669"/>
    <property type="project" value="TreeGrafter"/>
</dbReference>
<comment type="function">
    <text evidence="7">Involved in the regulation of glutamine synthetase GlnA, a key enzyme in the process to assimilate ammonia. When cellular nitrogen levels are high, the C-terminal adenylyl transferase (AT) inactivates GlnA by covalent transfer of an adenylyl group from ATP to specific tyrosine residue of GlnA, thus reducing its activity. Conversely, when nitrogen levels are low, the N-terminal adenylyl removase (AR) activates GlnA by removing the adenylyl group by phosphorolysis, increasing its activity. The regulatory region of GlnE binds the signal transduction protein PII (GlnB) which indicates the nitrogen status of the cell.</text>
</comment>
<sequence length="969" mass="109649">MTLMASVLAEVPEQLNDLLQRNLAKIETALAEVTLSEALQRQLVRALIGSDYVATQLQAHPEWLQDLLATGDLANDYEEATYAERLTQRLAGVDDEKVLHRELRQFRQREMVRLVWRDLNRLTDMRGTTRELSWFADACIDAALEWLYQQACQRWGTPHSRPDAEGKRHPQRMVVLGMGKLGAHELNLSSDIDLIFSFPANGETDGERKNLDNQDFFIRLGQKLVQALDNQTIDGFVFRVDMRLRPFGSAGPLACSFAAMEGYYQDQGREWERYAMIKARVVAGDKAAGAELISLLRPFVYRKYIDFSAFESLRDMKAMINREVRRKGLTQNVKLGAGGIREVEFIAQAFQLIRGGRDAELQQRELLNILPQLPEKVGMPEDAVKELVDAYTLLRNVEHGIQAIADKQTQELPGDDEGRARLAFAQGEASWDALATALDQHRQSVSRHFADVIAPADEGEEQDDDLRSEWLTLWHGLMDDEDAIGFLQEQGYDQAPEALKALQDLKSLRTVQMLQQVAMERLEAVLPLLLTAAGQVDNAAITLERVLVLVQAVLRRSAYFVLLSENPAALQQLVRLCSASAWFAEQLSKQPVLLDELIDPRTLYAPPNQETLRAELRLQLLRIPEDDIEQLMETLRYFKHAHMLKVAASDITGVLPLMKVSDYLTWLAEVVLEAVLEIAWRNLTEKHGVPQKAPGVPCDPDFVIVGYGKVGGIELSYGSDLDLVFLHDASPNLETDGDRSIGNSVFFNRLGQRIIHILNTFTPSGMLYEVDMRLRPSGNSGLLVSSLKAFDDYQQKDAWTWEHQALVRARVVAGSPALAERFEQLRQSILSAPRDEAKLREDVVEMREKMRQHLGSKATGGTEDRVFHLKQDRGGIVDIEFMVQYLVLRHAQDKPELLRWTDNIRILDSIEAEELLSAEEAELLREAYKAYRAAGHRLSLQNQSGVLGDEEMTEYRRGVAEIWQRVMLD</sequence>
<dbReference type="STRING" id="49186.SAMN05421647_10588"/>
<dbReference type="PANTHER" id="PTHR30621">
    <property type="entry name" value="GLUTAMINE SYNTHETASE ADENYLYLTRANSFERASE"/>
    <property type="match status" value="1"/>
</dbReference>
<reference evidence="11" key="1">
    <citation type="submission" date="2017-01" db="EMBL/GenBank/DDBJ databases">
        <authorList>
            <person name="Varghese N."/>
            <person name="Submissions S."/>
        </authorList>
    </citation>
    <scope>NUCLEOTIDE SEQUENCE [LARGE SCALE GENOMIC DNA]</scope>
    <source>
        <strain evidence="11">DSM 7027</strain>
    </source>
</reference>
<evidence type="ECO:0000256" key="6">
    <source>
        <dbReference type="ARBA" id="ARBA00023268"/>
    </source>
</evidence>
<evidence type="ECO:0000256" key="4">
    <source>
        <dbReference type="ARBA" id="ARBA00022840"/>
    </source>
</evidence>
<dbReference type="Pfam" id="PF03710">
    <property type="entry name" value="GlnE"/>
    <property type="match status" value="2"/>
</dbReference>
<feature type="region of interest" description="Adenylyl transferase" evidence="7">
    <location>
        <begin position="467"/>
        <end position="969"/>
    </location>
</feature>
<comment type="cofactor">
    <cofactor evidence="7">
        <name>Mg(2+)</name>
        <dbReference type="ChEBI" id="CHEBI:18420"/>
    </cofactor>
</comment>
<name>A0A1N6T1R8_9GAMM</name>
<keyword evidence="5 7" id="KW-0460">Magnesium</keyword>
<dbReference type="CDD" id="cd05401">
    <property type="entry name" value="NT_GlnE_GlnD_like"/>
    <property type="match status" value="2"/>
</dbReference>
<feature type="domain" description="Glutamate-ammonia ligase adenylyltransferase repeated" evidence="8">
    <location>
        <begin position="42"/>
        <end position="291"/>
    </location>
</feature>
<evidence type="ECO:0000256" key="1">
    <source>
        <dbReference type="ARBA" id="ARBA00022679"/>
    </source>
</evidence>
<dbReference type="Gene3D" id="1.10.4050.10">
    <property type="entry name" value="Glutamine synthase adenylyltransferase GlnE"/>
    <property type="match status" value="1"/>
</dbReference>
<evidence type="ECO:0000259" key="9">
    <source>
        <dbReference type="Pfam" id="PF08335"/>
    </source>
</evidence>
<comment type="catalytic activity">
    <reaction evidence="7">
        <text>[glutamine synthetase]-L-tyrosine + ATP = [glutamine synthetase]-O(4)-(5'-adenylyl)-L-tyrosine + diphosphate</text>
        <dbReference type="Rhea" id="RHEA:18589"/>
        <dbReference type="Rhea" id="RHEA-COMP:10660"/>
        <dbReference type="Rhea" id="RHEA-COMP:10661"/>
        <dbReference type="ChEBI" id="CHEBI:30616"/>
        <dbReference type="ChEBI" id="CHEBI:33019"/>
        <dbReference type="ChEBI" id="CHEBI:46858"/>
        <dbReference type="ChEBI" id="CHEBI:83624"/>
        <dbReference type="EC" id="2.7.7.42"/>
    </reaction>
</comment>
<feature type="domain" description="PII-uridylyltransferase/Glutamine-synthetase adenylyltransferase" evidence="9">
    <location>
        <begin position="846"/>
        <end position="943"/>
    </location>
</feature>
<feature type="region of interest" description="Adenylyl removase" evidence="7">
    <location>
        <begin position="1"/>
        <end position="456"/>
    </location>
</feature>
<feature type="domain" description="PII-uridylyltransferase/Glutamine-synthetase adenylyltransferase" evidence="9">
    <location>
        <begin position="314"/>
        <end position="452"/>
    </location>
</feature>
<dbReference type="Proteomes" id="UP000186895">
    <property type="component" value="Unassembled WGS sequence"/>
</dbReference>
<dbReference type="EMBL" id="FTMN01000005">
    <property type="protein sequence ID" value="SIQ47273.1"/>
    <property type="molecule type" value="Genomic_DNA"/>
</dbReference>
<comment type="similarity">
    <text evidence="7">Belongs to the GlnE family.</text>
</comment>
<dbReference type="InterPro" id="IPR013546">
    <property type="entry name" value="PII_UdlTrfase/GS_AdlTrfase"/>
</dbReference>
<gene>
    <name evidence="7" type="primary">glnE</name>
    <name evidence="10" type="ORF">SAMN05421647_10588</name>
</gene>
<protein>
    <recommendedName>
        <fullName evidence="7">Bifunctional glutamine synthetase adenylyltransferase/adenylyl-removing enzyme</fullName>
    </recommendedName>
    <alternativeName>
        <fullName evidence="7">ATP:glutamine synthetase adenylyltransferase</fullName>
    </alternativeName>
    <alternativeName>
        <fullName evidence="7">ATase</fullName>
    </alternativeName>
    <domain>
        <recommendedName>
            <fullName evidence="7">Glutamine synthetase adenylyl-L-tyrosine phosphorylase</fullName>
            <ecNumber evidence="7">2.7.7.89</ecNumber>
        </recommendedName>
        <alternativeName>
            <fullName evidence="7">Adenylyl removase</fullName>
            <shortName evidence="7">AR</shortName>
            <shortName evidence="7">AT-N</shortName>
        </alternativeName>
    </domain>
    <domain>
        <recommendedName>
            <fullName evidence="7">Glutamine synthetase adenylyl transferase</fullName>
            <ecNumber evidence="7">2.7.7.42</ecNumber>
        </recommendedName>
        <alternativeName>
            <fullName evidence="7">Adenylyl transferase</fullName>
            <shortName evidence="7">AT</shortName>
            <shortName evidence="7">AT-C</shortName>
        </alternativeName>
    </domain>
</protein>
<dbReference type="EC" id="2.7.7.89" evidence="7"/>
<dbReference type="SUPFAM" id="SSF81301">
    <property type="entry name" value="Nucleotidyltransferase"/>
    <property type="match status" value="2"/>
</dbReference>